<dbReference type="PRINTS" id="PR00096">
    <property type="entry name" value="GATASE"/>
</dbReference>
<evidence type="ECO:0000256" key="8">
    <source>
        <dbReference type="HAMAP-Rule" id="MF_01209"/>
    </source>
</evidence>
<dbReference type="GO" id="GO:0044205">
    <property type="term" value="P:'de novo' UMP biosynthetic process"/>
    <property type="evidence" value="ECO:0007669"/>
    <property type="project" value="UniProtKB-UniRule"/>
</dbReference>
<comment type="caution">
    <text evidence="10">The sequence shown here is derived from an EMBL/GenBank/DDBJ whole genome shotgun (WGS) entry which is preliminary data.</text>
</comment>
<reference evidence="10" key="1">
    <citation type="submission" date="2020-10" db="EMBL/GenBank/DDBJ databases">
        <authorList>
            <person name="Gilroy R."/>
        </authorList>
    </citation>
    <scope>NUCLEOTIDE SEQUENCE</scope>
    <source>
        <strain evidence="10">14700</strain>
    </source>
</reference>
<feature type="active site" evidence="8">
    <location>
        <position position="345"/>
    </location>
</feature>
<feature type="binding site" evidence="8">
    <location>
        <position position="263"/>
    </location>
    <ligand>
        <name>L-glutamine</name>
        <dbReference type="ChEBI" id="CHEBI:58359"/>
    </ligand>
</feature>
<evidence type="ECO:0000259" key="9">
    <source>
        <dbReference type="SMART" id="SM01097"/>
    </source>
</evidence>
<dbReference type="InterPro" id="IPR017926">
    <property type="entry name" value="GATASE"/>
</dbReference>
<dbReference type="InterPro" id="IPR029062">
    <property type="entry name" value="Class_I_gatase-like"/>
</dbReference>
<keyword evidence="6 8" id="KW-0315">Glutamine amidotransferase</keyword>
<dbReference type="InterPro" id="IPR006274">
    <property type="entry name" value="CarbamoylP_synth_ssu"/>
</dbReference>
<dbReference type="GO" id="GO:0004088">
    <property type="term" value="F:carbamoyl-phosphate synthase (glutamine-hydrolyzing) activity"/>
    <property type="evidence" value="ECO:0007669"/>
    <property type="project" value="UniProtKB-UniRule"/>
</dbReference>
<dbReference type="AlphaFoldDB" id="A0A9D9NDN7"/>
<sequence length="365" mass="40043">MKKAILKLRDGKEFEGIAFGADTSSALGELVFNTGIPGYQEILTDPSYAGQIVLLTSPMIGNYGVADTDNESDGIKASALVVRKLYRGPVMQDRITLDGFMKKHNVRGIEGVDTRTITLHLREHGSQNAVIFYPEEREEAEKLLSSFPEITERDLIDGVSVKKAIYNPDLGTGFTKAPEKPLKHIAMVDYGIKRSIIDNFYKVGAAVTLFPHTVKAEEILAANPDALFLSNGPGDPALLHDAVELVRKLIGKLPIEGICLGHQIITIAIGGKTEKMKFGHHGSNHPVRDTLTGKTFVTAQNHGFMASRDSLPKTTSIWFTNANDGTVEGLYDETLNVRSVQFHPEAAPGPEDALWIFRTFMEKAR</sequence>
<dbReference type="NCBIfam" id="NF009475">
    <property type="entry name" value="PRK12838.1"/>
    <property type="match status" value="1"/>
</dbReference>
<evidence type="ECO:0000256" key="6">
    <source>
        <dbReference type="ARBA" id="ARBA00022962"/>
    </source>
</evidence>
<dbReference type="EMBL" id="JADIMF010000131">
    <property type="protein sequence ID" value="MBO8469681.1"/>
    <property type="molecule type" value="Genomic_DNA"/>
</dbReference>
<feature type="binding site" evidence="8">
    <location>
        <position position="234"/>
    </location>
    <ligand>
        <name>L-glutamine</name>
        <dbReference type="ChEBI" id="CHEBI:58359"/>
    </ligand>
</feature>
<comment type="subunit">
    <text evidence="8">Composed of two chains; the small (or glutamine) chain promotes the hydrolysis of glutamine to ammonia, which is used by the large (or ammonia) chain to synthesize carbamoyl phosphate. Tetramer of heterodimers (alpha,beta)4.</text>
</comment>
<dbReference type="PROSITE" id="PS51273">
    <property type="entry name" value="GATASE_TYPE_1"/>
    <property type="match status" value="1"/>
</dbReference>
<feature type="binding site" evidence="8">
    <location>
        <position position="303"/>
    </location>
    <ligand>
        <name>L-glutamine</name>
        <dbReference type="ChEBI" id="CHEBI:58359"/>
    </ligand>
</feature>
<dbReference type="PRINTS" id="PR00099">
    <property type="entry name" value="CPSGATASE"/>
</dbReference>
<accession>A0A9D9NDN7</accession>
<protein>
    <recommendedName>
        <fullName evidence="8">Carbamoyl phosphate synthase small chain</fullName>
        <ecNumber evidence="8">6.3.5.5</ecNumber>
    </recommendedName>
    <alternativeName>
        <fullName evidence="8">Carbamoyl phosphate synthetase glutamine chain</fullName>
    </alternativeName>
</protein>
<dbReference type="NCBIfam" id="TIGR01368">
    <property type="entry name" value="CPSaseIIsmall"/>
    <property type="match status" value="1"/>
</dbReference>
<keyword evidence="8" id="KW-0665">Pyrimidine biosynthesis</keyword>
<dbReference type="SUPFAM" id="SSF52317">
    <property type="entry name" value="Class I glutamine amidotransferase-like"/>
    <property type="match status" value="1"/>
</dbReference>
<dbReference type="GO" id="GO:0005524">
    <property type="term" value="F:ATP binding"/>
    <property type="evidence" value="ECO:0007669"/>
    <property type="project" value="UniProtKB-UniRule"/>
</dbReference>
<keyword evidence="5 8" id="KW-0067">ATP-binding</keyword>
<feature type="region of interest" description="CPSase" evidence="8">
    <location>
        <begin position="1"/>
        <end position="174"/>
    </location>
</feature>
<keyword evidence="8" id="KW-0055">Arginine biosynthesis</keyword>
<organism evidence="10 11">
    <name type="scientific">Candidatus Ornithospirochaeta stercoravium</name>
    <dbReference type="NCBI Taxonomy" id="2840897"/>
    <lineage>
        <taxon>Bacteria</taxon>
        <taxon>Pseudomonadati</taxon>
        <taxon>Spirochaetota</taxon>
        <taxon>Spirochaetia</taxon>
        <taxon>Spirochaetales</taxon>
        <taxon>Spirochaetaceae</taxon>
        <taxon>Spirochaetaceae incertae sedis</taxon>
        <taxon>Candidatus Ornithospirochaeta</taxon>
    </lineage>
</organism>
<dbReference type="InterPro" id="IPR036480">
    <property type="entry name" value="CarbP_synth_ssu_N_sf"/>
</dbReference>
<feature type="active site" description="Nucleophile" evidence="8">
    <location>
        <position position="259"/>
    </location>
</feature>
<gene>
    <name evidence="8 10" type="primary">carA</name>
    <name evidence="10" type="ORF">IAA72_07845</name>
</gene>
<dbReference type="CDD" id="cd01744">
    <property type="entry name" value="GATase1_CPSase"/>
    <property type="match status" value="1"/>
</dbReference>
<feature type="binding site" evidence="8">
    <location>
        <position position="47"/>
    </location>
    <ligand>
        <name>L-glutamine</name>
        <dbReference type="ChEBI" id="CHEBI:58359"/>
    </ligand>
</feature>
<comment type="function">
    <text evidence="8">Small subunit of the glutamine-dependent carbamoyl phosphate synthetase (CPSase). CPSase catalyzes the formation of carbamoyl phosphate from the ammonia moiety of glutamine, carbonate, and phosphate donated by ATP, constituting the first step of 2 biosynthetic pathways, one leading to arginine and/or urea and the other to pyrimidine nucleotides. The small subunit (glutamine amidotransferase) binds and cleaves glutamine to supply the large subunit with the substrate ammonia.</text>
</comment>
<comment type="pathway">
    <text evidence="8">Pyrimidine metabolism; UMP biosynthesis via de novo pathway; (S)-dihydroorotate from bicarbonate: step 1/3.</text>
</comment>
<evidence type="ECO:0000256" key="1">
    <source>
        <dbReference type="ARBA" id="ARBA00005077"/>
    </source>
</evidence>
<dbReference type="Pfam" id="PF00988">
    <property type="entry name" value="CPSase_sm_chain"/>
    <property type="match status" value="1"/>
</dbReference>
<dbReference type="HAMAP" id="MF_01209">
    <property type="entry name" value="CPSase_S_chain"/>
    <property type="match status" value="1"/>
</dbReference>
<comment type="similarity">
    <text evidence="2 8">Belongs to the CarA family.</text>
</comment>
<dbReference type="Gene3D" id="3.50.30.20">
    <property type="entry name" value="Carbamoyl-phosphate synthase small subunit, N-terminal domain"/>
    <property type="match status" value="1"/>
</dbReference>
<feature type="binding site" evidence="8">
    <location>
        <position position="232"/>
    </location>
    <ligand>
        <name>L-glutamine</name>
        <dbReference type="ChEBI" id="CHEBI:58359"/>
    </ligand>
</feature>
<evidence type="ECO:0000256" key="2">
    <source>
        <dbReference type="ARBA" id="ARBA00007800"/>
    </source>
</evidence>
<dbReference type="Gene3D" id="3.40.50.880">
    <property type="match status" value="1"/>
</dbReference>
<feature type="binding site" evidence="8">
    <location>
        <position position="301"/>
    </location>
    <ligand>
        <name>L-glutamine</name>
        <dbReference type="ChEBI" id="CHEBI:58359"/>
    </ligand>
</feature>
<evidence type="ECO:0000256" key="4">
    <source>
        <dbReference type="ARBA" id="ARBA00022741"/>
    </source>
</evidence>
<dbReference type="Pfam" id="PF00117">
    <property type="entry name" value="GATase"/>
    <property type="match status" value="1"/>
</dbReference>
<dbReference type="GO" id="GO:0006541">
    <property type="term" value="P:glutamine metabolic process"/>
    <property type="evidence" value="ECO:0007669"/>
    <property type="project" value="InterPro"/>
</dbReference>
<evidence type="ECO:0000256" key="7">
    <source>
        <dbReference type="ARBA" id="ARBA00048816"/>
    </source>
</evidence>
<feature type="domain" description="Carbamoyl-phosphate synthase small subunit N-terminal" evidence="9">
    <location>
        <begin position="2"/>
        <end position="132"/>
    </location>
</feature>
<dbReference type="Proteomes" id="UP000810292">
    <property type="component" value="Unassembled WGS sequence"/>
</dbReference>
<dbReference type="PANTHER" id="PTHR43418">
    <property type="entry name" value="MULTIFUNCTIONAL TRYPTOPHAN BIOSYNTHESIS PROTEIN-RELATED"/>
    <property type="match status" value="1"/>
</dbReference>
<reference evidence="10" key="2">
    <citation type="journal article" date="2021" name="PeerJ">
        <title>Extensive microbial diversity within the chicken gut microbiome revealed by metagenomics and culture.</title>
        <authorList>
            <person name="Gilroy R."/>
            <person name="Ravi A."/>
            <person name="Getino M."/>
            <person name="Pursley I."/>
            <person name="Horton D.L."/>
            <person name="Alikhan N.F."/>
            <person name="Baker D."/>
            <person name="Gharbi K."/>
            <person name="Hall N."/>
            <person name="Watson M."/>
            <person name="Adriaenssens E.M."/>
            <person name="Foster-Nyarko E."/>
            <person name="Jarju S."/>
            <person name="Secka A."/>
            <person name="Antonio M."/>
            <person name="Oren A."/>
            <person name="Chaudhuri R.R."/>
            <person name="La Ragione R."/>
            <person name="Hildebrand F."/>
            <person name="Pallen M.J."/>
        </authorList>
    </citation>
    <scope>NUCLEOTIDE SEQUENCE</scope>
    <source>
        <strain evidence="10">14700</strain>
    </source>
</reference>
<dbReference type="EC" id="6.3.5.5" evidence="8"/>
<proteinExistence type="inferred from homology"/>
<keyword evidence="3 8" id="KW-0436">Ligase</keyword>
<comment type="catalytic activity">
    <reaction evidence="8">
        <text>L-glutamine + H2O = L-glutamate + NH4(+)</text>
        <dbReference type="Rhea" id="RHEA:15889"/>
        <dbReference type="ChEBI" id="CHEBI:15377"/>
        <dbReference type="ChEBI" id="CHEBI:28938"/>
        <dbReference type="ChEBI" id="CHEBI:29985"/>
        <dbReference type="ChEBI" id="CHEBI:58359"/>
    </reaction>
</comment>
<evidence type="ECO:0000256" key="5">
    <source>
        <dbReference type="ARBA" id="ARBA00022840"/>
    </source>
</evidence>
<evidence type="ECO:0000313" key="11">
    <source>
        <dbReference type="Proteomes" id="UP000810292"/>
    </source>
</evidence>
<keyword evidence="4 8" id="KW-0547">Nucleotide-binding</keyword>
<dbReference type="PANTHER" id="PTHR43418:SF7">
    <property type="entry name" value="CARBAMOYL-PHOSPHATE SYNTHASE SMALL CHAIN"/>
    <property type="match status" value="1"/>
</dbReference>
<name>A0A9D9NDN7_9SPIO</name>
<comment type="catalytic activity">
    <reaction evidence="7 8">
        <text>hydrogencarbonate + L-glutamine + 2 ATP + H2O = carbamoyl phosphate + L-glutamate + 2 ADP + phosphate + 2 H(+)</text>
        <dbReference type="Rhea" id="RHEA:18633"/>
        <dbReference type="ChEBI" id="CHEBI:15377"/>
        <dbReference type="ChEBI" id="CHEBI:15378"/>
        <dbReference type="ChEBI" id="CHEBI:17544"/>
        <dbReference type="ChEBI" id="CHEBI:29985"/>
        <dbReference type="ChEBI" id="CHEBI:30616"/>
        <dbReference type="ChEBI" id="CHEBI:43474"/>
        <dbReference type="ChEBI" id="CHEBI:58228"/>
        <dbReference type="ChEBI" id="CHEBI:58359"/>
        <dbReference type="ChEBI" id="CHEBI:456216"/>
        <dbReference type="EC" id="6.3.5.5"/>
    </reaction>
</comment>
<evidence type="ECO:0000313" key="10">
    <source>
        <dbReference type="EMBL" id="MBO8469681.1"/>
    </source>
</evidence>
<feature type="binding site" evidence="8">
    <location>
        <position position="260"/>
    </location>
    <ligand>
        <name>L-glutamine</name>
        <dbReference type="ChEBI" id="CHEBI:58359"/>
    </ligand>
</feature>
<feature type="active site" evidence="8">
    <location>
        <position position="343"/>
    </location>
</feature>
<dbReference type="InterPro" id="IPR050472">
    <property type="entry name" value="Anth_synth/Amidotransfase"/>
</dbReference>
<comment type="pathway">
    <text evidence="1 8">Amino-acid biosynthesis; L-arginine biosynthesis; carbamoyl phosphate from bicarbonate: step 1/1.</text>
</comment>
<dbReference type="InterPro" id="IPR002474">
    <property type="entry name" value="CarbamoylP_synth_ssu_N"/>
</dbReference>
<keyword evidence="8" id="KW-0028">Amino-acid biosynthesis</keyword>
<evidence type="ECO:0000256" key="3">
    <source>
        <dbReference type="ARBA" id="ARBA00022598"/>
    </source>
</evidence>
<dbReference type="SUPFAM" id="SSF52021">
    <property type="entry name" value="Carbamoyl phosphate synthetase, small subunit N-terminal domain"/>
    <property type="match status" value="1"/>
</dbReference>
<dbReference type="PRINTS" id="PR00097">
    <property type="entry name" value="ANTSNTHASEII"/>
</dbReference>
<dbReference type="SMART" id="SM01097">
    <property type="entry name" value="CPSase_sm_chain"/>
    <property type="match status" value="1"/>
</dbReference>
<dbReference type="GO" id="GO:0006526">
    <property type="term" value="P:L-arginine biosynthetic process"/>
    <property type="evidence" value="ECO:0007669"/>
    <property type="project" value="UniProtKB-UniRule"/>
</dbReference>
<feature type="binding site" evidence="8">
    <location>
        <position position="304"/>
    </location>
    <ligand>
        <name>L-glutamine</name>
        <dbReference type="ChEBI" id="CHEBI:58359"/>
    </ligand>
</feature>
<dbReference type="GO" id="GO:0006207">
    <property type="term" value="P:'de novo' pyrimidine nucleobase biosynthetic process"/>
    <property type="evidence" value="ECO:0007669"/>
    <property type="project" value="InterPro"/>
</dbReference>
<dbReference type="InterPro" id="IPR035686">
    <property type="entry name" value="CPSase_GATase1"/>
</dbReference>